<name>A0A5C6QJS5_9GAMM</name>
<dbReference type="SUPFAM" id="SSF53448">
    <property type="entry name" value="Nucleotide-diphospho-sugar transferases"/>
    <property type="match status" value="1"/>
</dbReference>
<accession>A0A5C6QJS5</accession>
<sequence>MINGKKVCAIIPSRGGSKRLPGKNVLPLHGKPLIAWTIEAGLNSQYIDRVVVSTDCEDIAKVAIDFGADVPFMRPSEIATDTASTDSVILHFLSTLSVANYPDIVVILQPTSPLRTEQDIDQALSLLIQKEAEGIVSVCECEHSPFWSNILPADLNMGTFIKNDIKGKRSQDLPPCYRLNGAVYVFTSNSFVNMQGISYTDSVFSFIMPGSRSIDIDHELDFRLAEVILDNNENRNLSKGI</sequence>
<protein>
    <submittedName>
        <fullName evidence="2">Acylneuraminate cytidylyltransferase family protein</fullName>
    </submittedName>
</protein>
<dbReference type="PANTHER" id="PTHR21485:SF6">
    <property type="entry name" value="N-ACYLNEURAMINATE CYTIDYLYLTRANSFERASE-RELATED"/>
    <property type="match status" value="1"/>
</dbReference>
<dbReference type="RefSeq" id="WP_146799064.1">
    <property type="nucleotide sequence ID" value="NZ_VOLP01000009.1"/>
</dbReference>
<dbReference type="InterPro" id="IPR003329">
    <property type="entry name" value="Cytidylyl_trans"/>
</dbReference>
<keyword evidence="2" id="KW-0548">Nucleotidyltransferase</keyword>
<dbReference type="InterPro" id="IPR050793">
    <property type="entry name" value="CMP-NeuNAc_synthase"/>
</dbReference>
<evidence type="ECO:0000313" key="2">
    <source>
        <dbReference type="EMBL" id="TWX69165.1"/>
    </source>
</evidence>
<evidence type="ECO:0000313" key="3">
    <source>
        <dbReference type="Proteomes" id="UP000321525"/>
    </source>
</evidence>
<dbReference type="Proteomes" id="UP000321525">
    <property type="component" value="Unassembled WGS sequence"/>
</dbReference>
<dbReference type="InterPro" id="IPR029044">
    <property type="entry name" value="Nucleotide-diphossugar_trans"/>
</dbReference>
<evidence type="ECO:0000313" key="4">
    <source>
        <dbReference type="Proteomes" id="UP000321917"/>
    </source>
</evidence>
<dbReference type="GO" id="GO:0008781">
    <property type="term" value="F:N-acylneuraminate cytidylyltransferase activity"/>
    <property type="evidence" value="ECO:0007669"/>
    <property type="project" value="TreeGrafter"/>
</dbReference>
<dbReference type="CDD" id="cd02513">
    <property type="entry name" value="CMP-NeuAc_Synthase"/>
    <property type="match status" value="1"/>
</dbReference>
<dbReference type="EMBL" id="VOLR01000008">
    <property type="protein sequence ID" value="TWX60835.1"/>
    <property type="molecule type" value="Genomic_DNA"/>
</dbReference>
<dbReference type="Gene3D" id="3.90.550.10">
    <property type="entry name" value="Spore Coat Polysaccharide Biosynthesis Protein SpsA, Chain A"/>
    <property type="match status" value="1"/>
</dbReference>
<proteinExistence type="predicted"/>
<gene>
    <name evidence="1" type="ORF">ESZ26_07160</name>
    <name evidence="2" type="ORF">ESZ27_05920</name>
</gene>
<keyword evidence="3" id="KW-1185">Reference proteome</keyword>
<organism evidence="2 4">
    <name type="scientific">Colwellia hornerae</name>
    <dbReference type="NCBI Taxonomy" id="89402"/>
    <lineage>
        <taxon>Bacteria</taxon>
        <taxon>Pseudomonadati</taxon>
        <taxon>Pseudomonadota</taxon>
        <taxon>Gammaproteobacteria</taxon>
        <taxon>Alteromonadales</taxon>
        <taxon>Colwelliaceae</taxon>
        <taxon>Colwellia</taxon>
    </lineage>
</organism>
<reference evidence="2 4" key="1">
    <citation type="submission" date="2019-07" db="EMBL/GenBank/DDBJ databases">
        <title>Genomes of sea-ice associated Colwellia species.</title>
        <authorList>
            <person name="Bowman J.P."/>
        </authorList>
    </citation>
    <scope>NUCLEOTIDE SEQUENCE [LARGE SCALE GENOMIC DNA]</scope>
    <source>
        <strain evidence="1 3">ACAM 607</strain>
        <strain evidence="2 4">IC036</strain>
    </source>
</reference>
<comment type="caution">
    <text evidence="2">The sequence shown here is derived from an EMBL/GenBank/DDBJ whole genome shotgun (WGS) entry which is preliminary data.</text>
</comment>
<dbReference type="EMBL" id="VOLQ01000008">
    <property type="protein sequence ID" value="TWX69165.1"/>
    <property type="molecule type" value="Genomic_DNA"/>
</dbReference>
<dbReference type="OrthoDB" id="9805604at2"/>
<dbReference type="Proteomes" id="UP000321917">
    <property type="component" value="Unassembled WGS sequence"/>
</dbReference>
<dbReference type="AlphaFoldDB" id="A0A5C6QJS5"/>
<dbReference type="PANTHER" id="PTHR21485">
    <property type="entry name" value="HAD SUPERFAMILY MEMBERS CMAS AND KDSC"/>
    <property type="match status" value="1"/>
</dbReference>
<evidence type="ECO:0000313" key="1">
    <source>
        <dbReference type="EMBL" id="TWX60835.1"/>
    </source>
</evidence>
<dbReference type="Pfam" id="PF02348">
    <property type="entry name" value="CTP_transf_3"/>
    <property type="match status" value="1"/>
</dbReference>
<keyword evidence="2" id="KW-0808">Transferase</keyword>